<gene>
    <name evidence="4" type="ORF">GbCGDNIH9_1720</name>
</gene>
<feature type="region of interest" description="Disordered" evidence="3">
    <location>
        <begin position="184"/>
        <end position="205"/>
    </location>
</feature>
<organism evidence="4 5">
    <name type="scientific">Granulibacter bethesdensis</name>
    <dbReference type="NCBI Taxonomy" id="364410"/>
    <lineage>
        <taxon>Bacteria</taxon>
        <taxon>Pseudomonadati</taxon>
        <taxon>Pseudomonadota</taxon>
        <taxon>Alphaproteobacteria</taxon>
        <taxon>Acetobacterales</taxon>
        <taxon>Acetobacteraceae</taxon>
        <taxon>Granulibacter</taxon>
    </lineage>
</organism>
<feature type="region of interest" description="Disordered" evidence="3">
    <location>
        <begin position="66"/>
        <end position="88"/>
    </location>
</feature>
<evidence type="ECO:0000256" key="1">
    <source>
        <dbReference type="ARBA" id="ARBA00023054"/>
    </source>
</evidence>
<evidence type="ECO:0000313" key="5">
    <source>
        <dbReference type="Proteomes" id="UP000182373"/>
    </source>
</evidence>
<feature type="compositionally biased region" description="Polar residues" evidence="3">
    <location>
        <begin position="185"/>
        <end position="198"/>
    </location>
</feature>
<dbReference type="Proteomes" id="UP000182373">
    <property type="component" value="Chromosome"/>
</dbReference>
<keyword evidence="1 2" id="KW-0175">Coiled coil</keyword>
<reference evidence="5" key="1">
    <citation type="submission" date="2016-11" db="EMBL/GenBank/DDBJ databases">
        <title>Comparative genomic and phenotypic analysis of Granulibacter bethesdensis clinical isolates from patients with chronic granulomatous disease.</title>
        <authorList>
            <person name="Zarember K.A."/>
            <person name="Porcella S.F."/>
            <person name="Chu J."/>
            <person name="Ding L."/>
            <person name="Dahlstrom E."/>
            <person name="Barbian K."/>
            <person name="Martens C."/>
            <person name="Sykora L."/>
            <person name="Kramer S."/>
            <person name="Pettinato A.M."/>
            <person name="Hong H."/>
            <person name="Wald G."/>
            <person name="Berg L.J."/>
            <person name="Rogge L.S."/>
            <person name="Greenberg D.E."/>
            <person name="Falcone E.L."/>
            <person name="Neves J.F."/>
            <person name="Simoes M.J."/>
            <person name="Casal M."/>
            <person name="Rodriguez-Lopez F.C."/>
            <person name="Zelazny A."/>
            <person name="Gallin J.I."/>
            <person name="Holland S.M."/>
        </authorList>
    </citation>
    <scope>NUCLEOTIDE SEQUENCE [LARGE SCALE GENOMIC DNA]</scope>
    <source>
        <strain evidence="5">NIH9.1</strain>
    </source>
</reference>
<name>A0AAC9P8Z0_9PROT</name>
<dbReference type="Pfam" id="PF05769">
    <property type="entry name" value="SIKE"/>
    <property type="match status" value="1"/>
</dbReference>
<dbReference type="EMBL" id="CP018191">
    <property type="protein sequence ID" value="APH55022.1"/>
    <property type="molecule type" value="Genomic_DNA"/>
</dbReference>
<dbReference type="AlphaFoldDB" id="A0AAC9P8Z0"/>
<feature type="coiled-coil region" evidence="2">
    <location>
        <begin position="93"/>
        <end position="120"/>
    </location>
</feature>
<evidence type="ECO:0000313" key="4">
    <source>
        <dbReference type="EMBL" id="APH55022.1"/>
    </source>
</evidence>
<evidence type="ECO:0000256" key="3">
    <source>
        <dbReference type="SAM" id="MobiDB-lite"/>
    </source>
</evidence>
<accession>A0AAC9P8Z0</accession>
<evidence type="ECO:0000256" key="2">
    <source>
        <dbReference type="SAM" id="Coils"/>
    </source>
</evidence>
<sequence length="205" mass="22508">MFLPQEEAYWWNETNAQHIVSFSTGWPMHILSCSLTAFAAVTFSLLSILPDTARAEDTVSHSDLASVQQSVDDLSRQTSESISSLNREMSSNYDSLHNEISSLSHQVETLSNENRNLNQGLVDPQLGINSEVSHFAAQIKEDILKSVNEQNSRRNAAIPDQATINKMVKKALTDNPALLRAALSSLKQGANDETGSTPRTPPVSK</sequence>
<proteinExistence type="predicted"/>
<dbReference type="InterPro" id="IPR008555">
    <property type="entry name" value="SIKE"/>
</dbReference>
<protein>
    <submittedName>
        <fullName evidence="4">Secreted protein</fullName>
    </submittedName>
</protein>